<dbReference type="InterPro" id="IPR001932">
    <property type="entry name" value="PPM-type_phosphatase-like_dom"/>
</dbReference>
<dbReference type="EMBL" id="DS469564">
    <property type="protein sequence ID" value="EDO42504.1"/>
    <property type="molecule type" value="Genomic_DNA"/>
</dbReference>
<dbReference type="PhylomeDB" id="A7S1G8"/>
<dbReference type="InParanoid" id="A7S1G8"/>
<sequence length="392" mass="43318">VLYYDSNILPSNEPTEDRNAECEMLSSNGTLFSVIDGHGGYHCAEAVKKRLPLYVALALLKETDLTQFEKEIVEDLLISRFSDKSGPKTSVANDSSSDNDLSKKQDVFHTGPKYMVQALQARLENGCRLSMDEALSFAFTHLDDDIVTEAIPVKVLDDSFLAGASGACTIAAYIEGDQLLVANAGDCRAVLGSVNGDGSWVATPLSADQTANSREEFQRVWSQHPGEEATVIKNGRLLGQLQPLRAFGDIQYKWDRVTHNHILTQVYGGPIVPPHVYKSPPYLTAEPVVTKRQLRSKDRFLILATDGLWDSMSSDKAVELVGQFVNGAGRKSDVLEHNAASHLIRHAIGGNDHHFVAQMLLVPDQYRRMWRDDITVTVVFFNSEEVKISSQL</sequence>
<name>A7S1G8_NEMVE</name>
<dbReference type="CDD" id="cd00143">
    <property type="entry name" value="PP2Cc"/>
    <property type="match status" value="1"/>
</dbReference>
<dbReference type="AlphaFoldDB" id="A7S1G8"/>
<dbReference type="KEGG" id="nve:5514369"/>
<dbReference type="OrthoDB" id="420076at2759"/>
<evidence type="ECO:0000256" key="1">
    <source>
        <dbReference type="SAM" id="MobiDB-lite"/>
    </source>
</evidence>
<protein>
    <recommendedName>
        <fullName evidence="2">PPM-type phosphatase domain-containing protein</fullName>
    </recommendedName>
</protein>
<keyword evidence="4" id="KW-1185">Reference proteome</keyword>
<dbReference type="STRING" id="45351.A7S1G8"/>
<feature type="domain" description="PPM-type phosphatase" evidence="2">
    <location>
        <begin position="1"/>
        <end position="381"/>
    </location>
</feature>
<dbReference type="GO" id="GO:0005739">
    <property type="term" value="C:mitochondrion"/>
    <property type="evidence" value="ECO:0000318"/>
    <property type="project" value="GO_Central"/>
</dbReference>
<proteinExistence type="predicted"/>
<dbReference type="PANTHER" id="PTHR13832:SF792">
    <property type="entry name" value="GM14286P"/>
    <property type="match status" value="1"/>
</dbReference>
<evidence type="ECO:0000313" key="3">
    <source>
        <dbReference type="EMBL" id="EDO42504.1"/>
    </source>
</evidence>
<evidence type="ECO:0000313" key="4">
    <source>
        <dbReference type="Proteomes" id="UP000001593"/>
    </source>
</evidence>
<organism evidence="3 4">
    <name type="scientific">Nematostella vectensis</name>
    <name type="common">Starlet sea anemone</name>
    <dbReference type="NCBI Taxonomy" id="45351"/>
    <lineage>
        <taxon>Eukaryota</taxon>
        <taxon>Metazoa</taxon>
        <taxon>Cnidaria</taxon>
        <taxon>Anthozoa</taxon>
        <taxon>Hexacorallia</taxon>
        <taxon>Actiniaria</taxon>
        <taxon>Edwardsiidae</taxon>
        <taxon>Nematostella</taxon>
    </lineage>
</organism>
<dbReference type="OMA" id="DHNAWNP"/>
<dbReference type="SMART" id="SM00332">
    <property type="entry name" value="PP2Cc"/>
    <property type="match status" value="1"/>
</dbReference>
<feature type="region of interest" description="Disordered" evidence="1">
    <location>
        <begin position="84"/>
        <end position="103"/>
    </location>
</feature>
<dbReference type="PANTHER" id="PTHR13832">
    <property type="entry name" value="PROTEIN PHOSPHATASE 2C"/>
    <property type="match status" value="1"/>
</dbReference>
<dbReference type="GO" id="GO:0004741">
    <property type="term" value="F:[pyruvate dehydrogenase (acetyl-transferring)]-phosphatase activity"/>
    <property type="evidence" value="ECO:0000318"/>
    <property type="project" value="GO_Central"/>
</dbReference>
<evidence type="ECO:0000259" key="2">
    <source>
        <dbReference type="PROSITE" id="PS51746"/>
    </source>
</evidence>
<dbReference type="InterPro" id="IPR036457">
    <property type="entry name" value="PPM-type-like_dom_sf"/>
</dbReference>
<dbReference type="Gene3D" id="3.60.40.10">
    <property type="entry name" value="PPM-type phosphatase domain"/>
    <property type="match status" value="1"/>
</dbReference>
<accession>A7S1G8</accession>
<reference evidence="3 4" key="1">
    <citation type="journal article" date="2007" name="Science">
        <title>Sea anemone genome reveals ancestral eumetazoan gene repertoire and genomic organization.</title>
        <authorList>
            <person name="Putnam N.H."/>
            <person name="Srivastava M."/>
            <person name="Hellsten U."/>
            <person name="Dirks B."/>
            <person name="Chapman J."/>
            <person name="Salamov A."/>
            <person name="Terry A."/>
            <person name="Shapiro H."/>
            <person name="Lindquist E."/>
            <person name="Kapitonov V.V."/>
            <person name="Jurka J."/>
            <person name="Genikhovich G."/>
            <person name="Grigoriev I.V."/>
            <person name="Lucas S.M."/>
            <person name="Steele R.E."/>
            <person name="Finnerty J.R."/>
            <person name="Technau U."/>
            <person name="Martindale M.Q."/>
            <person name="Rokhsar D.S."/>
        </authorList>
    </citation>
    <scope>NUCLEOTIDE SEQUENCE [LARGE SCALE GENOMIC DNA]</scope>
    <source>
        <strain evidence="4">CH2 X CH6</strain>
    </source>
</reference>
<dbReference type="Pfam" id="PF00481">
    <property type="entry name" value="PP2C"/>
    <property type="match status" value="1"/>
</dbReference>
<dbReference type="FunFam" id="3.60.40.10:FF:000069">
    <property type="entry name" value="Pyruvate dehydrogenase"/>
    <property type="match status" value="1"/>
</dbReference>
<dbReference type="Proteomes" id="UP000001593">
    <property type="component" value="Unassembled WGS sequence"/>
</dbReference>
<dbReference type="PROSITE" id="PS51746">
    <property type="entry name" value="PPM_2"/>
    <property type="match status" value="1"/>
</dbReference>
<dbReference type="InterPro" id="IPR015655">
    <property type="entry name" value="PP2C"/>
</dbReference>
<feature type="non-terminal residue" evidence="3">
    <location>
        <position position="392"/>
    </location>
</feature>
<gene>
    <name evidence="3" type="ORF">NEMVEDRAFT_v1g100712</name>
</gene>
<dbReference type="HOGENOM" id="CLU_021928_0_0_1"/>
<dbReference type="SUPFAM" id="SSF81606">
    <property type="entry name" value="PP2C-like"/>
    <property type="match status" value="1"/>
</dbReference>
<dbReference type="eggNOG" id="KOG0700">
    <property type="taxonomic scope" value="Eukaryota"/>
</dbReference>